<feature type="non-terminal residue" evidence="2">
    <location>
        <position position="1"/>
    </location>
</feature>
<name>A0A851CZA8_CALVR</name>
<comment type="caution">
    <text evidence="2">The sequence shown here is derived from an EMBL/GenBank/DDBJ whole genome shotgun (WGS) entry which is preliminary data.</text>
</comment>
<reference evidence="2" key="1">
    <citation type="submission" date="2019-10" db="EMBL/GenBank/DDBJ databases">
        <title>Bird 10,000 Genomes (B10K) Project - Family phase.</title>
        <authorList>
            <person name="Zhang G."/>
        </authorList>
    </citation>
    <scope>NUCLEOTIDE SEQUENCE</scope>
    <source>
        <strain evidence="2">B10K-DU-002-55</strain>
        <tissue evidence="2">Muscle</tissue>
    </source>
</reference>
<gene>
    <name evidence="2" type="primary">Lipe_0</name>
    <name evidence="2" type="ORF">CALVIR_R14892</name>
</gene>
<evidence type="ECO:0000259" key="1">
    <source>
        <dbReference type="Pfam" id="PF06350"/>
    </source>
</evidence>
<dbReference type="GO" id="GO:0008203">
    <property type="term" value="P:cholesterol metabolic process"/>
    <property type="evidence" value="ECO:0007669"/>
    <property type="project" value="InterPro"/>
</dbReference>
<dbReference type="GO" id="GO:0016298">
    <property type="term" value="F:lipase activity"/>
    <property type="evidence" value="ECO:0007669"/>
    <property type="project" value="InterPro"/>
</dbReference>
<accession>A0A851CZA8</accession>
<evidence type="ECO:0000313" key="3">
    <source>
        <dbReference type="Proteomes" id="UP000642973"/>
    </source>
</evidence>
<dbReference type="Proteomes" id="UP000642973">
    <property type="component" value="Unassembled WGS sequence"/>
</dbReference>
<organism evidence="2 3">
    <name type="scientific">Calyptomena viridis</name>
    <name type="common">Lesser green broadbill</name>
    <dbReference type="NCBI Taxonomy" id="135972"/>
    <lineage>
        <taxon>Eukaryota</taxon>
        <taxon>Metazoa</taxon>
        <taxon>Chordata</taxon>
        <taxon>Craniata</taxon>
        <taxon>Vertebrata</taxon>
        <taxon>Euteleostomi</taxon>
        <taxon>Archelosauria</taxon>
        <taxon>Archosauria</taxon>
        <taxon>Dinosauria</taxon>
        <taxon>Saurischia</taxon>
        <taxon>Theropoda</taxon>
        <taxon>Coelurosauria</taxon>
        <taxon>Aves</taxon>
        <taxon>Neognathae</taxon>
        <taxon>Neoaves</taxon>
        <taxon>Telluraves</taxon>
        <taxon>Australaves</taxon>
        <taxon>Passeriformes</taxon>
        <taxon>Eurylaimidae</taxon>
        <taxon>Calyptomena</taxon>
    </lineage>
</organism>
<dbReference type="AlphaFoldDB" id="A0A851CZA8"/>
<keyword evidence="3" id="KW-1185">Reference proteome</keyword>
<dbReference type="GO" id="GO:0016042">
    <property type="term" value="P:lipid catabolic process"/>
    <property type="evidence" value="ECO:0007669"/>
    <property type="project" value="InterPro"/>
</dbReference>
<protein>
    <submittedName>
        <fullName evidence="2">LIPS lipase</fullName>
    </submittedName>
</protein>
<dbReference type="EMBL" id="WEIV01032779">
    <property type="protein sequence ID" value="NWI61842.1"/>
    <property type="molecule type" value="Genomic_DNA"/>
</dbReference>
<sequence>HPLLQSLQILIEDNLSFFSSRPSPISRRFAAAFTTLRSHGRHLGPALRHLYQVAPSFDLDEATPGNGYRSLIQ</sequence>
<dbReference type="InterPro" id="IPR010468">
    <property type="entry name" value="HSL_N"/>
</dbReference>
<feature type="non-terminal residue" evidence="2">
    <location>
        <position position="73"/>
    </location>
</feature>
<evidence type="ECO:0000313" key="2">
    <source>
        <dbReference type="EMBL" id="NWI61842.1"/>
    </source>
</evidence>
<proteinExistence type="predicted"/>
<dbReference type="Pfam" id="PF06350">
    <property type="entry name" value="HSL_N"/>
    <property type="match status" value="1"/>
</dbReference>
<feature type="domain" description="Hormone-sensitive lipase N-terminal" evidence="1">
    <location>
        <begin position="4"/>
        <end position="72"/>
    </location>
</feature>